<name>A0A8K0CPB0_IGNLU</name>
<reference evidence="1" key="1">
    <citation type="submission" date="2019-08" db="EMBL/GenBank/DDBJ databases">
        <title>The genome of the North American firefly Photinus pyralis.</title>
        <authorList>
            <consortium name="Photinus pyralis genome working group"/>
            <person name="Fallon T.R."/>
            <person name="Sander Lower S.E."/>
            <person name="Weng J.-K."/>
        </authorList>
    </citation>
    <scope>NUCLEOTIDE SEQUENCE</scope>
    <source>
        <strain evidence="1">TRF0915ILg1</strain>
        <tissue evidence="1">Whole body</tissue>
    </source>
</reference>
<evidence type="ECO:0000313" key="1">
    <source>
        <dbReference type="EMBL" id="KAF2888093.1"/>
    </source>
</evidence>
<gene>
    <name evidence="1" type="ORF">ILUMI_18080</name>
</gene>
<organism evidence="1 2">
    <name type="scientific">Ignelater luminosus</name>
    <name type="common">Cucubano</name>
    <name type="synonym">Pyrophorus luminosus</name>
    <dbReference type="NCBI Taxonomy" id="2038154"/>
    <lineage>
        <taxon>Eukaryota</taxon>
        <taxon>Metazoa</taxon>
        <taxon>Ecdysozoa</taxon>
        <taxon>Arthropoda</taxon>
        <taxon>Hexapoda</taxon>
        <taxon>Insecta</taxon>
        <taxon>Pterygota</taxon>
        <taxon>Neoptera</taxon>
        <taxon>Endopterygota</taxon>
        <taxon>Coleoptera</taxon>
        <taxon>Polyphaga</taxon>
        <taxon>Elateriformia</taxon>
        <taxon>Elateroidea</taxon>
        <taxon>Elateridae</taxon>
        <taxon>Agrypninae</taxon>
        <taxon>Pyrophorini</taxon>
        <taxon>Ignelater</taxon>
    </lineage>
</organism>
<proteinExistence type="predicted"/>
<evidence type="ECO:0000313" key="2">
    <source>
        <dbReference type="Proteomes" id="UP000801492"/>
    </source>
</evidence>
<protein>
    <submittedName>
        <fullName evidence="1">Uncharacterized protein</fullName>
    </submittedName>
</protein>
<keyword evidence="2" id="KW-1185">Reference proteome</keyword>
<dbReference type="Proteomes" id="UP000801492">
    <property type="component" value="Unassembled WGS sequence"/>
</dbReference>
<dbReference type="OrthoDB" id="6755104at2759"/>
<sequence length="86" mass="9896">MGSKLCKLFEADVAGIQRFARCGNFSQCVYLKNKTYRGCNFVVDESKLPPRMPTGRYLADVEVTYESINLFVLKVYFMVSRPEVKK</sequence>
<accession>A0A8K0CPB0</accession>
<dbReference type="AlphaFoldDB" id="A0A8K0CPB0"/>
<comment type="caution">
    <text evidence="1">The sequence shown here is derived from an EMBL/GenBank/DDBJ whole genome shotgun (WGS) entry which is preliminary data.</text>
</comment>
<dbReference type="EMBL" id="VTPC01080018">
    <property type="protein sequence ID" value="KAF2888093.1"/>
    <property type="molecule type" value="Genomic_DNA"/>
</dbReference>